<name>A0A0P6IQV4_9CRUS</name>
<proteinExistence type="predicted"/>
<reference evidence="1" key="1">
    <citation type="submission" date="2015-10" db="EMBL/GenBank/DDBJ databases">
        <title>EvidentialGene: Evidence-directed Construction of Complete mRNA Transcriptomes without Genomes.</title>
        <authorList>
            <person name="Gilbert D.G."/>
        </authorList>
    </citation>
    <scope>NUCLEOTIDE SEQUENCE</scope>
</reference>
<dbReference type="EMBL" id="GDIQ01000400">
    <property type="protein sequence ID" value="JAN94337.1"/>
    <property type="molecule type" value="Transcribed_RNA"/>
</dbReference>
<sequence>MNRINTDRRGLRDTIWEGKEKRATDGTASICYCNTKLSLVWPRRHGRCSYSDNDDNGRHSHSQRVREGK</sequence>
<protein>
    <submittedName>
        <fullName evidence="1">Uncharacterized protein</fullName>
    </submittedName>
</protein>
<accession>A0A0P6IQV4</accession>
<dbReference type="AlphaFoldDB" id="A0A0P6IQV4"/>
<organism evidence="1">
    <name type="scientific">Daphnia magna</name>
    <dbReference type="NCBI Taxonomy" id="35525"/>
    <lineage>
        <taxon>Eukaryota</taxon>
        <taxon>Metazoa</taxon>
        <taxon>Ecdysozoa</taxon>
        <taxon>Arthropoda</taxon>
        <taxon>Crustacea</taxon>
        <taxon>Branchiopoda</taxon>
        <taxon>Diplostraca</taxon>
        <taxon>Cladocera</taxon>
        <taxon>Anomopoda</taxon>
        <taxon>Daphniidae</taxon>
        <taxon>Daphnia</taxon>
    </lineage>
</organism>
<evidence type="ECO:0000313" key="1">
    <source>
        <dbReference type="EMBL" id="JAN94337.1"/>
    </source>
</evidence>